<keyword evidence="3" id="KW-0675">Receptor</keyword>
<evidence type="ECO:0000313" key="5">
    <source>
        <dbReference type="Proteomes" id="UP000829756"/>
    </source>
</evidence>
<sequence length="297" mass="34252">MNFQDIANQAYENAPVEQETGNKNVKDIAFEAYKIYIKFQFPNMLNYWPVVSGTHYKIGRFGDFYVVILIDQGPTVFVQTMGIDELNLPLTGKDKNNPELIRKEVFKLMNLKRRDAVFLFDSSNGFENWVIDLERDLKLNFLQHKVEMSMQPMKIFLSHKSINKNRVRHFKSTLELLGFSPWLDEEDMSAGVNLERALQQGMSDSCAAIFFITPDYTDEKYLASEIDYAIAKKRQEENFSIITLVFANENGEKGIVPAMLKPYVWKKPANDLIALNEILKALPLEVGDVRFKSNVIK</sequence>
<reference evidence="2 4" key="1">
    <citation type="submission" date="2019-03" db="EMBL/GenBank/DDBJ databases">
        <title>Genomic Encyclopedia of Type Strains, Phase IV (KMG-IV): sequencing the most valuable type-strain genomes for metagenomic binning, comparative biology and taxonomic classification.</title>
        <authorList>
            <person name="Goeker M."/>
        </authorList>
    </citation>
    <scope>NUCLEOTIDE SEQUENCE [LARGE SCALE GENOMIC DNA]</scope>
    <source>
        <strain evidence="2 4">DSM 17474</strain>
    </source>
</reference>
<dbReference type="GO" id="GO:0007165">
    <property type="term" value="P:signal transduction"/>
    <property type="evidence" value="ECO:0007669"/>
    <property type="project" value="InterPro"/>
</dbReference>
<proteinExistence type="predicted"/>
<organism evidence="3 5">
    <name type="scientific">Uruburuella suis</name>
    <dbReference type="NCBI Taxonomy" id="252130"/>
    <lineage>
        <taxon>Bacteria</taxon>
        <taxon>Pseudomonadati</taxon>
        <taxon>Pseudomonadota</taxon>
        <taxon>Betaproteobacteria</taxon>
        <taxon>Neisseriales</taxon>
        <taxon>Neisseriaceae</taxon>
        <taxon>Uruburuella</taxon>
    </lineage>
</organism>
<evidence type="ECO:0000313" key="4">
    <source>
        <dbReference type="Proteomes" id="UP000294721"/>
    </source>
</evidence>
<dbReference type="KEGG" id="usu:LVJ78_09180"/>
<reference evidence="3" key="2">
    <citation type="submission" date="2021-12" db="EMBL/GenBank/DDBJ databases">
        <authorList>
            <person name="Veyrier F.J."/>
        </authorList>
    </citation>
    <scope>NUCLEOTIDE SEQUENCE</scope>
    <source>
        <strain evidence="3">1258/02</strain>
    </source>
</reference>
<dbReference type="InterPro" id="IPR035897">
    <property type="entry name" value="Toll_tir_struct_dom_sf"/>
</dbReference>
<reference evidence="3" key="3">
    <citation type="journal article" date="2022" name="Res Sq">
        <title>Evolution of multicellular longitudinally dividing oral cavity symbionts (Neisseriaceae).</title>
        <authorList>
            <person name="Nyongesa S."/>
            <person name="Weber P."/>
            <person name="Bernet E."/>
            <person name="Pullido F."/>
            <person name="Nieckarz M."/>
            <person name="Delaby M."/>
            <person name="Nieves C."/>
            <person name="Viehboeck T."/>
            <person name="Krause N."/>
            <person name="Rivera-Millot A."/>
            <person name="Nakamura A."/>
            <person name="Vischer N."/>
            <person name="VanNieuwenhze M."/>
            <person name="Brun Y."/>
            <person name="Cava F."/>
            <person name="Bulgheresi S."/>
            <person name="Veyrier F."/>
        </authorList>
    </citation>
    <scope>NUCLEOTIDE SEQUENCE</scope>
    <source>
        <strain evidence="3">1258/02</strain>
    </source>
</reference>
<name>A0AAE9GW65_9NEIS</name>
<dbReference type="RefSeq" id="WP_132951946.1">
    <property type="nucleotide sequence ID" value="NZ_CP091507.1"/>
</dbReference>
<dbReference type="Pfam" id="PF13676">
    <property type="entry name" value="TIR_2"/>
    <property type="match status" value="1"/>
</dbReference>
<dbReference type="Gene3D" id="3.40.50.10140">
    <property type="entry name" value="Toll/interleukin-1 receptor homology (TIR) domain"/>
    <property type="match status" value="1"/>
</dbReference>
<feature type="domain" description="TIR" evidence="1">
    <location>
        <begin position="151"/>
        <end position="272"/>
    </location>
</feature>
<dbReference type="SUPFAM" id="SSF52200">
    <property type="entry name" value="Toll/Interleukin receptor TIR domain"/>
    <property type="match status" value="1"/>
</dbReference>
<dbReference type="InterPro" id="IPR000157">
    <property type="entry name" value="TIR_dom"/>
</dbReference>
<protein>
    <submittedName>
        <fullName evidence="2">TIR domain-containing protein</fullName>
    </submittedName>
    <submittedName>
        <fullName evidence="3">Toll/interleukin-1 receptor domain-containing protein</fullName>
    </submittedName>
</protein>
<dbReference type="PROSITE" id="PS50104">
    <property type="entry name" value="TIR"/>
    <property type="match status" value="1"/>
</dbReference>
<dbReference type="Proteomes" id="UP000829756">
    <property type="component" value="Chromosome"/>
</dbReference>
<evidence type="ECO:0000313" key="3">
    <source>
        <dbReference type="EMBL" id="UOO78865.1"/>
    </source>
</evidence>
<dbReference type="EMBL" id="CP091507">
    <property type="protein sequence ID" value="UOO78865.1"/>
    <property type="molecule type" value="Genomic_DNA"/>
</dbReference>
<dbReference type="Proteomes" id="UP000294721">
    <property type="component" value="Unassembled WGS sequence"/>
</dbReference>
<evidence type="ECO:0000259" key="1">
    <source>
        <dbReference type="PROSITE" id="PS50104"/>
    </source>
</evidence>
<accession>A0AAE9GW65</accession>
<dbReference type="EMBL" id="SLXE01000001">
    <property type="protein sequence ID" value="TCP10358.1"/>
    <property type="molecule type" value="Genomic_DNA"/>
</dbReference>
<evidence type="ECO:0000313" key="2">
    <source>
        <dbReference type="EMBL" id="TCP10358.1"/>
    </source>
</evidence>
<keyword evidence="4" id="KW-1185">Reference proteome</keyword>
<dbReference type="AlphaFoldDB" id="A0AAE9GW65"/>
<gene>
    <name evidence="2" type="ORF">EV680_10123</name>
    <name evidence="3" type="ORF">LVJ78_09180</name>
</gene>